<dbReference type="Ensembl" id="ENSVKKT00000005587.1">
    <property type="protein sequence ID" value="ENSVKKP00000005433.1"/>
    <property type="gene ID" value="ENSVKKG00000003995.1"/>
</dbReference>
<organism evidence="2 3">
    <name type="scientific">Varanus komodoensis</name>
    <name type="common">Komodo dragon</name>
    <dbReference type="NCBI Taxonomy" id="61221"/>
    <lineage>
        <taxon>Eukaryota</taxon>
        <taxon>Metazoa</taxon>
        <taxon>Chordata</taxon>
        <taxon>Craniata</taxon>
        <taxon>Vertebrata</taxon>
        <taxon>Euteleostomi</taxon>
        <taxon>Lepidosauria</taxon>
        <taxon>Squamata</taxon>
        <taxon>Bifurcata</taxon>
        <taxon>Unidentata</taxon>
        <taxon>Episquamata</taxon>
        <taxon>Toxicofera</taxon>
        <taxon>Anguimorpha</taxon>
        <taxon>Paleoanguimorpha</taxon>
        <taxon>Varanoidea</taxon>
        <taxon>Varanidae</taxon>
        <taxon>Varanus</taxon>
    </lineage>
</organism>
<evidence type="ECO:0000313" key="3">
    <source>
        <dbReference type="Proteomes" id="UP000694545"/>
    </source>
</evidence>
<evidence type="ECO:0000256" key="1">
    <source>
        <dbReference type="SAM" id="Phobius"/>
    </source>
</evidence>
<dbReference type="AlphaFoldDB" id="A0A8D2IY00"/>
<evidence type="ECO:0000313" key="2">
    <source>
        <dbReference type="Ensembl" id="ENSVKKP00000005433.1"/>
    </source>
</evidence>
<reference evidence="2" key="2">
    <citation type="submission" date="2025-09" db="UniProtKB">
        <authorList>
            <consortium name="Ensembl"/>
        </authorList>
    </citation>
    <scope>IDENTIFICATION</scope>
</reference>
<proteinExistence type="predicted"/>
<protein>
    <submittedName>
        <fullName evidence="2">Uncharacterized protein</fullName>
    </submittedName>
</protein>
<feature type="transmembrane region" description="Helical" evidence="1">
    <location>
        <begin position="21"/>
        <end position="47"/>
    </location>
</feature>
<name>A0A8D2IY00_VARKO</name>
<sequence>MVENIIFRARDRMHCTIFFCFYFAKVLVCLCLQPCIYCIVYIVMLLVNYKFLL</sequence>
<keyword evidence="1" id="KW-1133">Transmembrane helix</keyword>
<keyword evidence="3" id="KW-1185">Reference proteome</keyword>
<dbReference type="Proteomes" id="UP000694545">
    <property type="component" value="Unplaced"/>
</dbReference>
<accession>A0A8D2IY00</accession>
<keyword evidence="1" id="KW-0472">Membrane</keyword>
<keyword evidence="1" id="KW-0812">Transmembrane</keyword>
<reference evidence="2" key="1">
    <citation type="submission" date="2025-08" db="UniProtKB">
        <authorList>
            <consortium name="Ensembl"/>
        </authorList>
    </citation>
    <scope>IDENTIFICATION</scope>
</reference>